<dbReference type="RefSeq" id="WP_208252383.1">
    <property type="nucleotide sequence ID" value="NZ_JAGEPF010000047.1"/>
</dbReference>
<dbReference type="Proteomes" id="UP000680206">
    <property type="component" value="Unassembled WGS sequence"/>
</dbReference>
<name>A0ABS3S956_9ACTN</name>
<accession>A0ABS3S956</accession>
<comment type="caution">
    <text evidence="2">The sequence shown here is derived from an EMBL/GenBank/DDBJ whole genome shotgun (WGS) entry which is preliminary data.</text>
</comment>
<gene>
    <name evidence="2" type="ORF">J4709_49090</name>
</gene>
<sequence length="60" mass="6410">MEYDATEKPAIEPVAKHIYDRQKGDPNASPLPHRGAEANKRASANSMGASRLAFPCTNAG</sequence>
<keyword evidence="3" id="KW-1185">Reference proteome</keyword>
<evidence type="ECO:0000313" key="2">
    <source>
        <dbReference type="EMBL" id="MBO2465542.1"/>
    </source>
</evidence>
<evidence type="ECO:0000313" key="3">
    <source>
        <dbReference type="Proteomes" id="UP000680206"/>
    </source>
</evidence>
<proteinExistence type="predicted"/>
<evidence type="ECO:0000256" key="1">
    <source>
        <dbReference type="SAM" id="MobiDB-lite"/>
    </source>
</evidence>
<reference evidence="2 3" key="1">
    <citation type="submission" date="2021-03" db="EMBL/GenBank/DDBJ databases">
        <title>Actinomadura violae sp. nov., isolated from lichen in Thailand.</title>
        <authorList>
            <person name="Kanchanasin P."/>
            <person name="Saeng-In P."/>
            <person name="Phongsopitanun W."/>
            <person name="Yuki M."/>
            <person name="Kudo T."/>
            <person name="Ohkuma M."/>
            <person name="Tanasupawat S."/>
        </authorList>
    </citation>
    <scope>NUCLEOTIDE SEQUENCE [LARGE SCALE GENOMIC DNA]</scope>
    <source>
        <strain evidence="2 3">LCR2-06</strain>
    </source>
</reference>
<organism evidence="2 3">
    <name type="scientific">Actinomadura violacea</name>
    <dbReference type="NCBI Taxonomy" id="2819934"/>
    <lineage>
        <taxon>Bacteria</taxon>
        <taxon>Bacillati</taxon>
        <taxon>Actinomycetota</taxon>
        <taxon>Actinomycetes</taxon>
        <taxon>Streptosporangiales</taxon>
        <taxon>Thermomonosporaceae</taxon>
        <taxon>Actinomadura</taxon>
    </lineage>
</organism>
<protein>
    <submittedName>
        <fullName evidence="2">Uncharacterized protein</fullName>
    </submittedName>
</protein>
<feature type="compositionally biased region" description="Basic and acidic residues" evidence="1">
    <location>
        <begin position="1"/>
        <end position="24"/>
    </location>
</feature>
<dbReference type="EMBL" id="JAGEPF010000047">
    <property type="protein sequence ID" value="MBO2465542.1"/>
    <property type="molecule type" value="Genomic_DNA"/>
</dbReference>
<feature type="region of interest" description="Disordered" evidence="1">
    <location>
        <begin position="1"/>
        <end position="60"/>
    </location>
</feature>